<dbReference type="GO" id="GO:0000981">
    <property type="term" value="F:DNA-binding transcription factor activity, RNA polymerase II-specific"/>
    <property type="evidence" value="ECO:0007669"/>
    <property type="project" value="InterPro"/>
</dbReference>
<keyword evidence="2" id="KW-0805">Transcription regulation</keyword>
<reference evidence="8" key="2">
    <citation type="journal article" date="2023" name="IMA Fungus">
        <title>Comparative genomic study of the Penicillium genus elucidates a diverse pangenome and 15 lateral gene transfer events.</title>
        <authorList>
            <person name="Petersen C."/>
            <person name="Sorensen T."/>
            <person name="Nielsen M.R."/>
            <person name="Sondergaard T.E."/>
            <person name="Sorensen J.L."/>
            <person name="Fitzpatrick D.A."/>
            <person name="Frisvad J.C."/>
            <person name="Nielsen K.L."/>
        </authorList>
    </citation>
    <scope>NUCLEOTIDE SEQUENCE</scope>
    <source>
        <strain evidence="8">IBT 21472</strain>
    </source>
</reference>
<evidence type="ECO:0000259" key="7">
    <source>
        <dbReference type="PROSITE" id="PS50048"/>
    </source>
</evidence>
<dbReference type="PANTHER" id="PTHR31001:SF90">
    <property type="entry name" value="CENTROMERE DNA-BINDING PROTEIN COMPLEX CBF3 SUBUNIT B"/>
    <property type="match status" value="1"/>
</dbReference>
<reference evidence="8" key="1">
    <citation type="submission" date="2022-12" db="EMBL/GenBank/DDBJ databases">
        <authorList>
            <person name="Petersen C."/>
        </authorList>
    </citation>
    <scope>NUCLEOTIDE SEQUENCE</scope>
    <source>
        <strain evidence="8">IBT 21472</strain>
    </source>
</reference>
<dbReference type="GO" id="GO:0003677">
    <property type="term" value="F:DNA binding"/>
    <property type="evidence" value="ECO:0007669"/>
    <property type="project" value="UniProtKB-KW"/>
</dbReference>
<keyword evidence="4" id="KW-0804">Transcription</keyword>
<keyword evidence="5" id="KW-0539">Nucleus</keyword>
<dbReference type="PROSITE" id="PS50048">
    <property type="entry name" value="ZN2_CY6_FUNGAL_2"/>
    <property type="match status" value="1"/>
</dbReference>
<dbReference type="CDD" id="cd12148">
    <property type="entry name" value="fungal_TF_MHR"/>
    <property type="match status" value="1"/>
</dbReference>
<dbReference type="Proteomes" id="UP001147746">
    <property type="component" value="Unassembled WGS sequence"/>
</dbReference>
<feature type="domain" description="Zn(2)-C6 fungal-type" evidence="7">
    <location>
        <begin position="33"/>
        <end position="65"/>
    </location>
</feature>
<dbReference type="Pfam" id="PF00172">
    <property type="entry name" value="Zn_clus"/>
    <property type="match status" value="1"/>
</dbReference>
<comment type="subcellular location">
    <subcellularLocation>
        <location evidence="1">Nucleus</location>
    </subcellularLocation>
</comment>
<dbReference type="PANTHER" id="PTHR31001">
    <property type="entry name" value="UNCHARACTERIZED TRANSCRIPTIONAL REGULATORY PROTEIN"/>
    <property type="match status" value="1"/>
</dbReference>
<dbReference type="InterPro" id="IPR001138">
    <property type="entry name" value="Zn2Cys6_DnaBD"/>
</dbReference>
<evidence type="ECO:0000256" key="2">
    <source>
        <dbReference type="ARBA" id="ARBA00023015"/>
    </source>
</evidence>
<dbReference type="SMART" id="SM00066">
    <property type="entry name" value="GAL4"/>
    <property type="match status" value="1"/>
</dbReference>
<proteinExistence type="predicted"/>
<evidence type="ECO:0000256" key="1">
    <source>
        <dbReference type="ARBA" id="ARBA00004123"/>
    </source>
</evidence>
<dbReference type="PROSITE" id="PS00463">
    <property type="entry name" value="ZN2_CY6_FUNGAL_1"/>
    <property type="match status" value="1"/>
</dbReference>
<evidence type="ECO:0000256" key="6">
    <source>
        <dbReference type="SAM" id="MobiDB-lite"/>
    </source>
</evidence>
<dbReference type="InterPro" id="IPR036864">
    <property type="entry name" value="Zn2-C6_fun-type_DNA-bd_sf"/>
</dbReference>
<evidence type="ECO:0000313" key="9">
    <source>
        <dbReference type="Proteomes" id="UP001147746"/>
    </source>
</evidence>
<name>A0A9W9QCR8_9EURO</name>
<feature type="region of interest" description="Disordered" evidence="6">
    <location>
        <begin position="70"/>
        <end position="109"/>
    </location>
</feature>
<evidence type="ECO:0000256" key="5">
    <source>
        <dbReference type="ARBA" id="ARBA00023242"/>
    </source>
</evidence>
<evidence type="ECO:0000256" key="4">
    <source>
        <dbReference type="ARBA" id="ARBA00023163"/>
    </source>
</evidence>
<protein>
    <recommendedName>
        <fullName evidence="7">Zn(2)-C6 fungal-type domain-containing protein</fullName>
    </recommendedName>
</protein>
<evidence type="ECO:0000256" key="3">
    <source>
        <dbReference type="ARBA" id="ARBA00023125"/>
    </source>
</evidence>
<dbReference type="SUPFAM" id="SSF57701">
    <property type="entry name" value="Zn2/Cys6 DNA-binding domain"/>
    <property type="match status" value="1"/>
</dbReference>
<keyword evidence="9" id="KW-1185">Reference proteome</keyword>
<dbReference type="CDD" id="cd00067">
    <property type="entry name" value="GAL4"/>
    <property type="match status" value="1"/>
</dbReference>
<gene>
    <name evidence="8" type="ORF">N7476_000347</name>
</gene>
<accession>A0A9W9QCR8</accession>
<evidence type="ECO:0000313" key="8">
    <source>
        <dbReference type="EMBL" id="KAJ5330564.1"/>
    </source>
</evidence>
<dbReference type="GO" id="GO:0005634">
    <property type="term" value="C:nucleus"/>
    <property type="evidence" value="ECO:0007669"/>
    <property type="project" value="UniProtKB-SubCell"/>
</dbReference>
<dbReference type="GO" id="GO:0008270">
    <property type="term" value="F:zinc ion binding"/>
    <property type="evidence" value="ECO:0007669"/>
    <property type="project" value="InterPro"/>
</dbReference>
<dbReference type="AlphaFoldDB" id="A0A9W9QCR8"/>
<dbReference type="Gene3D" id="4.10.240.10">
    <property type="entry name" value="Zn(2)-C6 fungal-type DNA-binding domain"/>
    <property type="match status" value="1"/>
</dbReference>
<comment type="caution">
    <text evidence="8">The sequence shown here is derived from an EMBL/GenBank/DDBJ whole genome shotgun (WGS) entry which is preliminary data.</text>
</comment>
<dbReference type="EMBL" id="JAPZBO010000001">
    <property type="protein sequence ID" value="KAJ5330564.1"/>
    <property type="molecule type" value="Genomic_DNA"/>
</dbReference>
<dbReference type="InterPro" id="IPR050613">
    <property type="entry name" value="Sec_Metabolite_Reg"/>
</dbReference>
<keyword evidence="3" id="KW-0238">DNA-binding</keyword>
<organism evidence="8 9">
    <name type="scientific">Penicillium atrosanguineum</name>
    <dbReference type="NCBI Taxonomy" id="1132637"/>
    <lineage>
        <taxon>Eukaryota</taxon>
        <taxon>Fungi</taxon>
        <taxon>Dikarya</taxon>
        <taxon>Ascomycota</taxon>
        <taxon>Pezizomycotina</taxon>
        <taxon>Eurotiomycetes</taxon>
        <taxon>Eurotiomycetidae</taxon>
        <taxon>Eurotiales</taxon>
        <taxon>Aspergillaceae</taxon>
        <taxon>Penicillium</taxon>
    </lineage>
</organism>
<sequence length="528" mass="59407">MREVVRKPRHKGKTPCAEEVRKVNKIFTRAKEACLPCRRRKIRCTGKGPPCGTCTARKSENECEFAITANPKNTAPDAPQVSSRGDQPQIWKPNDLTAPPSPASSEATLSELSQTPSLVSYTDEDVDAEPEPSGTLFEQPRNVLPSWDMVDKLIERYFASVFPLFGTFPSSRFKEEYIIFRRNPDLANHSWLSMLFAILSLACQAEAKFDRGRPYERLSMSYENAACKCLSIDDPQFESLTSALQAVMLIIYGRIHRGDDVSKDLCFAYGMAKSMSCQQCATQPLACEEHQIHWVGLKVLFAMNSQVYSSCRNQDVSRSIHLLAVADKKQPVDELKLLMSSEATSILETTFTMLQFHILKMSDTIAMSIQNGLFSSRSLRGVTDELSRLKKFCADFCAELGPSDSNLEFWKGRVDILQYAIQYLFQCVYKPYLEKYLDGDTTFSTKLAATKCIGHARATSSLLSSLVANEHLRAFTWYFRGFGKHYAAVSEGTLASELEGIRTEDKAREASYFLFLKERPGAFLGHQK</sequence>